<dbReference type="InterPro" id="IPR050980">
    <property type="entry name" value="2C_sensor_his_kinase"/>
</dbReference>
<dbReference type="GO" id="GO:0016301">
    <property type="term" value="F:kinase activity"/>
    <property type="evidence" value="ECO:0007669"/>
    <property type="project" value="UniProtKB-KW"/>
</dbReference>
<dbReference type="SUPFAM" id="SSF55874">
    <property type="entry name" value="ATPase domain of HSP90 chaperone/DNA topoisomerase II/histidine kinase"/>
    <property type="match status" value="1"/>
</dbReference>
<dbReference type="InterPro" id="IPR005467">
    <property type="entry name" value="His_kinase_dom"/>
</dbReference>
<evidence type="ECO:0000256" key="7">
    <source>
        <dbReference type="SAM" id="MobiDB-lite"/>
    </source>
</evidence>
<dbReference type="InterPro" id="IPR003594">
    <property type="entry name" value="HATPase_dom"/>
</dbReference>
<dbReference type="EC" id="2.7.13.3" evidence="2"/>
<reference evidence="9 10" key="1">
    <citation type="submission" date="2024-04" db="EMBL/GenBank/DDBJ databases">
        <title>Novel species of the genus Ideonella isolated from streams.</title>
        <authorList>
            <person name="Lu H."/>
        </authorList>
    </citation>
    <scope>NUCLEOTIDE SEQUENCE [LARGE SCALE GENOMIC DNA]</scope>
    <source>
        <strain evidence="9 10">LYT19W</strain>
    </source>
</reference>
<dbReference type="InterPro" id="IPR036890">
    <property type="entry name" value="HATPase_C_sf"/>
</dbReference>
<evidence type="ECO:0000256" key="2">
    <source>
        <dbReference type="ARBA" id="ARBA00012438"/>
    </source>
</evidence>
<evidence type="ECO:0000256" key="4">
    <source>
        <dbReference type="ARBA" id="ARBA00022679"/>
    </source>
</evidence>
<evidence type="ECO:0000313" key="10">
    <source>
        <dbReference type="Proteomes" id="UP001379945"/>
    </source>
</evidence>
<feature type="domain" description="Histidine kinase" evidence="8">
    <location>
        <begin position="113"/>
        <end position="206"/>
    </location>
</feature>
<evidence type="ECO:0000256" key="6">
    <source>
        <dbReference type="ARBA" id="ARBA00023012"/>
    </source>
</evidence>
<evidence type="ECO:0000313" key="9">
    <source>
        <dbReference type="EMBL" id="MEK8046068.1"/>
    </source>
</evidence>
<evidence type="ECO:0000259" key="8">
    <source>
        <dbReference type="PROSITE" id="PS50109"/>
    </source>
</evidence>
<keyword evidence="6" id="KW-0902">Two-component regulatory system</keyword>
<accession>A0ABU9C2S3</accession>
<keyword evidence="5 9" id="KW-0418">Kinase</keyword>
<evidence type="ECO:0000256" key="5">
    <source>
        <dbReference type="ARBA" id="ARBA00022777"/>
    </source>
</evidence>
<evidence type="ECO:0000256" key="3">
    <source>
        <dbReference type="ARBA" id="ARBA00022553"/>
    </source>
</evidence>
<dbReference type="Proteomes" id="UP001379945">
    <property type="component" value="Unassembled WGS sequence"/>
</dbReference>
<comment type="catalytic activity">
    <reaction evidence="1">
        <text>ATP + protein L-histidine = ADP + protein N-phospho-L-histidine.</text>
        <dbReference type="EC" id="2.7.13.3"/>
    </reaction>
</comment>
<dbReference type="Gene3D" id="3.30.565.10">
    <property type="entry name" value="Histidine kinase-like ATPase, C-terminal domain"/>
    <property type="match status" value="1"/>
</dbReference>
<sequence length="206" mass="22520">MNPTLTALVLHDLKNALGSLEEQLSRLRVLPNAEDAGTAHHQCQELRLRFVQWLTVEAGELNDAQGLPVWCEDESPEELLQAAADRAKAMRPDLPAPLVHHDAGPIPACWYFDRRLVSMALDAAIHNAQRFARKQVWLRSWSDAGALHLAVDDDGPGLQESNGQSTGLGLTLCASVAKAHRRGQRTGTATAQTRPEGGTRFELTLP</sequence>
<dbReference type="RefSeq" id="WP_341398349.1">
    <property type="nucleotide sequence ID" value="NZ_JBBUTI010000004.1"/>
</dbReference>
<keyword evidence="3" id="KW-0597">Phosphoprotein</keyword>
<proteinExistence type="predicted"/>
<dbReference type="PANTHER" id="PTHR44936">
    <property type="entry name" value="SENSOR PROTEIN CREC"/>
    <property type="match status" value="1"/>
</dbReference>
<dbReference type="PANTHER" id="PTHR44936:SF9">
    <property type="entry name" value="SENSOR PROTEIN CREC"/>
    <property type="match status" value="1"/>
</dbReference>
<dbReference type="SMART" id="SM00387">
    <property type="entry name" value="HATPase_c"/>
    <property type="match status" value="1"/>
</dbReference>
<organism evidence="9 10">
    <name type="scientific">Ideonella margarita</name>
    <dbReference type="NCBI Taxonomy" id="2984191"/>
    <lineage>
        <taxon>Bacteria</taxon>
        <taxon>Pseudomonadati</taxon>
        <taxon>Pseudomonadota</taxon>
        <taxon>Betaproteobacteria</taxon>
        <taxon>Burkholderiales</taxon>
        <taxon>Sphaerotilaceae</taxon>
        <taxon>Ideonella</taxon>
    </lineage>
</organism>
<gene>
    <name evidence="9" type="ORF">AACH00_06925</name>
</gene>
<dbReference type="InterPro" id="IPR004358">
    <property type="entry name" value="Sig_transdc_His_kin-like_C"/>
</dbReference>
<dbReference type="PROSITE" id="PS50109">
    <property type="entry name" value="HIS_KIN"/>
    <property type="match status" value="1"/>
</dbReference>
<dbReference type="Pfam" id="PF02518">
    <property type="entry name" value="HATPase_c"/>
    <property type="match status" value="1"/>
</dbReference>
<keyword evidence="4" id="KW-0808">Transferase</keyword>
<keyword evidence="10" id="KW-1185">Reference proteome</keyword>
<evidence type="ECO:0000256" key="1">
    <source>
        <dbReference type="ARBA" id="ARBA00000085"/>
    </source>
</evidence>
<dbReference type="EMBL" id="JBBUTI010000004">
    <property type="protein sequence ID" value="MEK8046068.1"/>
    <property type="molecule type" value="Genomic_DNA"/>
</dbReference>
<feature type="region of interest" description="Disordered" evidence="7">
    <location>
        <begin position="181"/>
        <end position="206"/>
    </location>
</feature>
<name>A0ABU9C2S3_9BURK</name>
<dbReference type="PRINTS" id="PR00344">
    <property type="entry name" value="BCTRLSENSOR"/>
</dbReference>
<comment type="caution">
    <text evidence="9">The sequence shown here is derived from an EMBL/GenBank/DDBJ whole genome shotgun (WGS) entry which is preliminary data.</text>
</comment>
<protein>
    <recommendedName>
        <fullName evidence="2">histidine kinase</fullName>
        <ecNumber evidence="2">2.7.13.3</ecNumber>
    </recommendedName>
</protein>